<name>A0A163M1R2_9BACL</name>
<dbReference type="GO" id="GO:0006355">
    <property type="term" value="P:regulation of DNA-templated transcription"/>
    <property type="evidence" value="ECO:0007669"/>
    <property type="project" value="InterPro"/>
</dbReference>
<keyword evidence="3 8" id="KW-0238">DNA-binding</keyword>
<comment type="caution">
    <text evidence="8">The sequence shown here is derived from an EMBL/GenBank/DDBJ whole genome shotgun (WGS) entry which is preliminary data.</text>
</comment>
<feature type="domain" description="Response regulatory" evidence="7">
    <location>
        <begin position="7"/>
        <end position="123"/>
    </location>
</feature>
<sequence length="218" mass="24784">MNKQPFRVLIIDDSDLAREGIRTILSSDSTFEVVAEGQSGEEALELTEKWMPDIILMDIQMPGMGGLEATKQVKDKFPYVKIVMVTVSDDIAHLFDALKRGAQGYLLKNLNPESWHEYLKAIAVDEAPMSRELAFRILKEFSQQEKPDPDNSPLTAREREILGRVAEGLSNRDISVALCISENTVKNHLKNILQKLHLENRVQLTRYAFEQGWMGKRT</sequence>
<dbReference type="PROSITE" id="PS50043">
    <property type="entry name" value="HTH_LUXR_2"/>
    <property type="match status" value="1"/>
</dbReference>
<keyword evidence="4" id="KW-0804">Transcription</keyword>
<dbReference type="SMART" id="SM00421">
    <property type="entry name" value="HTH_LUXR"/>
    <property type="match status" value="1"/>
</dbReference>
<keyword evidence="9" id="KW-1185">Reference proteome</keyword>
<dbReference type="RefSeq" id="WP_063479479.1">
    <property type="nucleotide sequence ID" value="NZ_CP147845.1"/>
</dbReference>
<evidence type="ECO:0000259" key="7">
    <source>
        <dbReference type="PROSITE" id="PS50110"/>
    </source>
</evidence>
<evidence type="ECO:0000256" key="2">
    <source>
        <dbReference type="ARBA" id="ARBA00023015"/>
    </source>
</evidence>
<dbReference type="GeneID" id="97555764"/>
<organism evidence="8 9">
    <name type="scientific">Paenibacillus glucanolyticus</name>
    <dbReference type="NCBI Taxonomy" id="59843"/>
    <lineage>
        <taxon>Bacteria</taxon>
        <taxon>Bacillati</taxon>
        <taxon>Bacillota</taxon>
        <taxon>Bacilli</taxon>
        <taxon>Bacillales</taxon>
        <taxon>Paenibacillaceae</taxon>
        <taxon>Paenibacillus</taxon>
    </lineage>
</organism>
<accession>A0A163M1R2</accession>
<proteinExistence type="predicted"/>
<dbReference type="STRING" id="59843.A3958_22665"/>
<dbReference type="PANTHER" id="PTHR43214:SF37">
    <property type="entry name" value="TRANSCRIPTIONAL REGULATORY PROTEIN YDFI"/>
    <property type="match status" value="1"/>
</dbReference>
<evidence type="ECO:0000256" key="1">
    <source>
        <dbReference type="ARBA" id="ARBA00022553"/>
    </source>
</evidence>
<dbReference type="Pfam" id="PF00196">
    <property type="entry name" value="GerE"/>
    <property type="match status" value="1"/>
</dbReference>
<feature type="modified residue" description="4-aspartylphosphate" evidence="5">
    <location>
        <position position="58"/>
    </location>
</feature>
<evidence type="ECO:0000313" key="9">
    <source>
        <dbReference type="Proteomes" id="UP000076796"/>
    </source>
</evidence>
<dbReference type="GO" id="GO:0003677">
    <property type="term" value="F:DNA binding"/>
    <property type="evidence" value="ECO:0007669"/>
    <property type="project" value="UniProtKB-KW"/>
</dbReference>
<feature type="domain" description="HTH luxR-type" evidence="6">
    <location>
        <begin position="147"/>
        <end position="212"/>
    </location>
</feature>
<dbReference type="PROSITE" id="PS00622">
    <property type="entry name" value="HTH_LUXR_1"/>
    <property type="match status" value="1"/>
</dbReference>
<dbReference type="Gene3D" id="3.40.50.2300">
    <property type="match status" value="1"/>
</dbReference>
<dbReference type="PANTHER" id="PTHR43214">
    <property type="entry name" value="TWO-COMPONENT RESPONSE REGULATOR"/>
    <property type="match status" value="1"/>
</dbReference>
<dbReference type="InterPro" id="IPR016032">
    <property type="entry name" value="Sig_transdc_resp-reg_C-effctor"/>
</dbReference>
<keyword evidence="1 5" id="KW-0597">Phosphoprotein</keyword>
<dbReference type="InterPro" id="IPR001789">
    <property type="entry name" value="Sig_transdc_resp-reg_receiver"/>
</dbReference>
<gene>
    <name evidence="8" type="ORF">AWU65_23395</name>
</gene>
<dbReference type="SUPFAM" id="SSF46894">
    <property type="entry name" value="C-terminal effector domain of the bipartite response regulators"/>
    <property type="match status" value="1"/>
</dbReference>
<evidence type="ECO:0000313" key="8">
    <source>
        <dbReference type="EMBL" id="KZS48667.1"/>
    </source>
</evidence>
<evidence type="ECO:0000256" key="5">
    <source>
        <dbReference type="PROSITE-ProRule" id="PRU00169"/>
    </source>
</evidence>
<dbReference type="InterPro" id="IPR039420">
    <property type="entry name" value="WalR-like"/>
</dbReference>
<dbReference type="GO" id="GO:0000160">
    <property type="term" value="P:phosphorelay signal transduction system"/>
    <property type="evidence" value="ECO:0007669"/>
    <property type="project" value="InterPro"/>
</dbReference>
<evidence type="ECO:0000256" key="4">
    <source>
        <dbReference type="ARBA" id="ARBA00023163"/>
    </source>
</evidence>
<dbReference type="CDD" id="cd17535">
    <property type="entry name" value="REC_NarL-like"/>
    <property type="match status" value="1"/>
</dbReference>
<dbReference type="Pfam" id="PF00072">
    <property type="entry name" value="Response_reg"/>
    <property type="match status" value="1"/>
</dbReference>
<dbReference type="PROSITE" id="PS50110">
    <property type="entry name" value="RESPONSE_REGULATORY"/>
    <property type="match status" value="1"/>
</dbReference>
<dbReference type="InterPro" id="IPR011006">
    <property type="entry name" value="CheY-like_superfamily"/>
</dbReference>
<dbReference type="AlphaFoldDB" id="A0A163M1R2"/>
<dbReference type="InterPro" id="IPR058245">
    <property type="entry name" value="NreC/VraR/RcsB-like_REC"/>
</dbReference>
<evidence type="ECO:0000256" key="3">
    <source>
        <dbReference type="ARBA" id="ARBA00023125"/>
    </source>
</evidence>
<protein>
    <submittedName>
        <fullName evidence="8">DNA-binding response regulator</fullName>
    </submittedName>
</protein>
<dbReference type="PRINTS" id="PR00038">
    <property type="entry name" value="HTHLUXR"/>
</dbReference>
<dbReference type="CDD" id="cd06170">
    <property type="entry name" value="LuxR_C_like"/>
    <property type="match status" value="1"/>
</dbReference>
<dbReference type="OrthoDB" id="9780153at2"/>
<dbReference type="EMBL" id="LWMH01000001">
    <property type="protein sequence ID" value="KZS48667.1"/>
    <property type="molecule type" value="Genomic_DNA"/>
</dbReference>
<dbReference type="InterPro" id="IPR000792">
    <property type="entry name" value="Tscrpt_reg_LuxR_C"/>
</dbReference>
<reference evidence="8" key="1">
    <citation type="journal article" date="2016" name="Genome Announc.">
        <title>Draft genomes of two strains of Paenibacillus glucanolyticus with capability to degrade lignocellulose.</title>
        <authorList>
            <person name="Mathews S.L."/>
            <person name="Pawlak J."/>
            <person name="Grunden A.M."/>
        </authorList>
    </citation>
    <scope>NUCLEOTIDE SEQUENCE [LARGE SCALE GENOMIC DNA]</scope>
    <source>
        <strain evidence="8">SLM1</strain>
    </source>
</reference>
<dbReference type="SMART" id="SM00448">
    <property type="entry name" value="REC"/>
    <property type="match status" value="1"/>
</dbReference>
<keyword evidence="2" id="KW-0805">Transcription regulation</keyword>
<dbReference type="SUPFAM" id="SSF52172">
    <property type="entry name" value="CheY-like"/>
    <property type="match status" value="1"/>
</dbReference>
<evidence type="ECO:0000259" key="6">
    <source>
        <dbReference type="PROSITE" id="PS50043"/>
    </source>
</evidence>
<dbReference type="Proteomes" id="UP000076796">
    <property type="component" value="Unassembled WGS sequence"/>
</dbReference>